<proteinExistence type="predicted"/>
<comment type="caution">
    <text evidence="2">The sequence shown here is derived from an EMBL/GenBank/DDBJ whole genome shotgun (WGS) entry which is preliminary data.</text>
</comment>
<evidence type="ECO:0000313" key="3">
    <source>
        <dbReference type="Proteomes" id="UP001152747"/>
    </source>
</evidence>
<accession>A0A9P1ICM7</accession>
<keyword evidence="1" id="KW-0732">Signal</keyword>
<keyword evidence="3" id="KW-1185">Reference proteome</keyword>
<evidence type="ECO:0000313" key="2">
    <source>
        <dbReference type="EMBL" id="CAI5442610.1"/>
    </source>
</evidence>
<dbReference type="AlphaFoldDB" id="A0A9P1ICM7"/>
<dbReference type="Proteomes" id="UP001152747">
    <property type="component" value="Unassembled WGS sequence"/>
</dbReference>
<gene>
    <name evidence="2" type="ORF">CAMP_LOCUS5247</name>
</gene>
<protein>
    <recommendedName>
        <fullName evidence="4">Seminal fluid protein</fullName>
    </recommendedName>
</protein>
<reference evidence="2" key="1">
    <citation type="submission" date="2022-11" db="EMBL/GenBank/DDBJ databases">
        <authorList>
            <person name="Kikuchi T."/>
        </authorList>
    </citation>
    <scope>NUCLEOTIDE SEQUENCE</scope>
    <source>
        <strain evidence="2">PS1010</strain>
    </source>
</reference>
<sequence length="116" mass="13821">MRIYLIFLLALIFFHVDSKPSKRSLPSKFVKDLNKVFKKYHLKLKKTKKHHKKRNLTENDYYSDDYQTNSEEFGDGMLTVYGGEFNDKPKKIAGHQRLFEADKDEHGHHTHNHFRG</sequence>
<feature type="chain" id="PRO_5040476911" description="Seminal fluid protein" evidence="1">
    <location>
        <begin position="19"/>
        <end position="116"/>
    </location>
</feature>
<organism evidence="2 3">
    <name type="scientific">Caenorhabditis angaria</name>
    <dbReference type="NCBI Taxonomy" id="860376"/>
    <lineage>
        <taxon>Eukaryota</taxon>
        <taxon>Metazoa</taxon>
        <taxon>Ecdysozoa</taxon>
        <taxon>Nematoda</taxon>
        <taxon>Chromadorea</taxon>
        <taxon>Rhabditida</taxon>
        <taxon>Rhabditina</taxon>
        <taxon>Rhabditomorpha</taxon>
        <taxon>Rhabditoidea</taxon>
        <taxon>Rhabditidae</taxon>
        <taxon>Peloderinae</taxon>
        <taxon>Caenorhabditis</taxon>
    </lineage>
</organism>
<dbReference type="EMBL" id="CANHGI010000002">
    <property type="protein sequence ID" value="CAI5442610.1"/>
    <property type="molecule type" value="Genomic_DNA"/>
</dbReference>
<feature type="signal peptide" evidence="1">
    <location>
        <begin position="1"/>
        <end position="18"/>
    </location>
</feature>
<evidence type="ECO:0000256" key="1">
    <source>
        <dbReference type="SAM" id="SignalP"/>
    </source>
</evidence>
<name>A0A9P1ICM7_9PELO</name>
<evidence type="ECO:0008006" key="4">
    <source>
        <dbReference type="Google" id="ProtNLM"/>
    </source>
</evidence>